<feature type="domain" description="Smf/DprA SLOG" evidence="3">
    <location>
        <begin position="69"/>
        <end position="266"/>
    </location>
</feature>
<name>A0A930UGB8_9GAMM</name>
<dbReference type="EMBL" id="JADHEI010000024">
    <property type="protein sequence ID" value="MBF2734719.1"/>
    <property type="molecule type" value="Genomic_DNA"/>
</dbReference>
<proteinExistence type="inferred from homology"/>
<feature type="region of interest" description="Disordered" evidence="2">
    <location>
        <begin position="374"/>
        <end position="397"/>
    </location>
</feature>
<feature type="region of interest" description="Disordered" evidence="2">
    <location>
        <begin position="290"/>
        <end position="331"/>
    </location>
</feature>
<organism evidence="4 5">
    <name type="scientific">Candidatus Amphirhobacter heronislandensis</name>
    <dbReference type="NCBI Taxonomy" id="1732024"/>
    <lineage>
        <taxon>Bacteria</taxon>
        <taxon>Pseudomonadati</taxon>
        <taxon>Pseudomonadota</taxon>
        <taxon>Gammaproteobacteria</taxon>
        <taxon>Candidatus Tethybacterales</taxon>
        <taxon>Candidatus Tethybacteraceae</taxon>
        <taxon>Candidatus Amphirhobacter</taxon>
    </lineage>
</organism>
<evidence type="ECO:0000313" key="4">
    <source>
        <dbReference type="EMBL" id="MBF2734719.1"/>
    </source>
</evidence>
<dbReference type="Gene3D" id="3.40.50.450">
    <property type="match status" value="1"/>
</dbReference>
<accession>A0A930UGB8</accession>
<evidence type="ECO:0000256" key="2">
    <source>
        <dbReference type="SAM" id="MobiDB-lite"/>
    </source>
</evidence>
<dbReference type="PANTHER" id="PTHR43022:SF1">
    <property type="entry name" value="PROTEIN SMF"/>
    <property type="match status" value="1"/>
</dbReference>
<dbReference type="InterPro" id="IPR003488">
    <property type="entry name" value="DprA"/>
</dbReference>
<dbReference type="GO" id="GO:0009294">
    <property type="term" value="P:DNA-mediated transformation"/>
    <property type="evidence" value="ECO:0007669"/>
    <property type="project" value="InterPro"/>
</dbReference>
<dbReference type="AlphaFoldDB" id="A0A930UGB8"/>
<dbReference type="Pfam" id="PF02481">
    <property type="entry name" value="DNA_processg_A"/>
    <property type="match status" value="1"/>
</dbReference>
<comment type="caution">
    <text evidence="4">The sequence shown here is derived from an EMBL/GenBank/DDBJ whole genome shotgun (WGS) entry which is preliminary data.</text>
</comment>
<feature type="region of interest" description="Disordered" evidence="2">
    <location>
        <begin position="452"/>
        <end position="477"/>
    </location>
</feature>
<dbReference type="InterPro" id="IPR057666">
    <property type="entry name" value="DrpA_SLOG"/>
</dbReference>
<reference evidence="4" key="1">
    <citation type="submission" date="2020-10" db="EMBL/GenBank/DDBJ databases">
        <title>An improved Amphimedon queenslandica hologenome assembly reveals how three proteobacterial symbionts can extend the metabolic phenotypic of their marine sponge host.</title>
        <authorList>
            <person name="Degnan B."/>
            <person name="Degnan S."/>
            <person name="Xiang X."/>
        </authorList>
    </citation>
    <scope>NUCLEOTIDE SEQUENCE</scope>
    <source>
        <strain evidence="4">AqS2</strain>
    </source>
</reference>
<feature type="compositionally biased region" description="Low complexity" evidence="2">
    <location>
        <begin position="377"/>
        <end position="391"/>
    </location>
</feature>
<evidence type="ECO:0000256" key="1">
    <source>
        <dbReference type="ARBA" id="ARBA00006525"/>
    </source>
</evidence>
<sequence>MTPGEWGRFAGWLKDRGLTPEVLMVGRPREVLEGWSDRRITSDRIEALLDRGAALAVAVERWLRAGLWVMTRADGDYPNRLKRRLGVDSPAVLYGCGDRSLLDRGGLVVVGSRKVGEGDLDDARKVGIVAAGQGCNIVSGGARGVDEASMRSALENEGAAVGVLADSLLRASSGSKYRAHLREKRLALVSVVHPEAGFSAGNAMGRNKYIYCLGDAALVVHSGLEGGTWNGAVENLEKRWVPLWVKPTKDSSAGNDALAKRGAKWVGADIERLRIKDLWRDRGGLASKKADLFIPKKSPPESCGSPEEDGSPAREGGRPRARSVVALDESEASLPGSRYRVNVSGGSEAESIAAHPNAGFGREASALEKTDLFIPKSSSSESCGSPEDGSPAVERERSGAEFVVASGESGASLLGSRYRTSAPVGSDVGSAVVHSNADFGRDASALERDDISAAKESVSSRGNLPEGGRGKSGSISGGALQEAEVEPLTVRSAGNALVEADVTPTAVPSEADCDVSTGISAIEGLSSDEGLAFYELFLEKISRVCAESARTPDELAESLDVNKAQVNAWLKRAQAEGRVRCLVNPVRYEWIDMRQASLFGN</sequence>
<gene>
    <name evidence="4" type="ORF">ISN26_01260</name>
</gene>
<dbReference type="PANTHER" id="PTHR43022">
    <property type="entry name" value="PROTEIN SMF"/>
    <property type="match status" value="1"/>
</dbReference>
<evidence type="ECO:0000259" key="3">
    <source>
        <dbReference type="Pfam" id="PF02481"/>
    </source>
</evidence>
<keyword evidence="5" id="KW-1185">Reference proteome</keyword>
<evidence type="ECO:0000313" key="5">
    <source>
        <dbReference type="Proteomes" id="UP000604381"/>
    </source>
</evidence>
<dbReference type="SUPFAM" id="SSF102405">
    <property type="entry name" value="MCP/YpsA-like"/>
    <property type="match status" value="1"/>
</dbReference>
<dbReference type="Proteomes" id="UP000604381">
    <property type="component" value="Unassembled WGS sequence"/>
</dbReference>
<protein>
    <submittedName>
        <fullName evidence="4">DNA-protecting protein DprA</fullName>
    </submittedName>
</protein>
<comment type="similarity">
    <text evidence="1">Belongs to the DprA/Smf family.</text>
</comment>